<keyword evidence="4" id="KW-1185">Reference proteome</keyword>
<dbReference type="Proteomes" id="UP000005631">
    <property type="component" value="Chromosome"/>
</dbReference>
<evidence type="ECO:0000256" key="1">
    <source>
        <dbReference type="SAM" id="MobiDB-lite"/>
    </source>
</evidence>
<organism evidence="3 4">
    <name type="scientific">Owenweeksia hongkongensis (strain DSM 17368 / CIP 108786 / JCM 12287 / NRRL B-23963 / UST20020801)</name>
    <dbReference type="NCBI Taxonomy" id="926562"/>
    <lineage>
        <taxon>Bacteria</taxon>
        <taxon>Pseudomonadati</taxon>
        <taxon>Bacteroidota</taxon>
        <taxon>Flavobacteriia</taxon>
        <taxon>Flavobacteriales</taxon>
        <taxon>Owenweeksiaceae</taxon>
        <taxon>Owenweeksia</taxon>
    </lineage>
</organism>
<dbReference type="InterPro" id="IPR005901">
    <property type="entry name" value="GLPGLI"/>
</dbReference>
<dbReference type="eggNOG" id="ENOG5032BQT">
    <property type="taxonomic scope" value="Bacteria"/>
</dbReference>
<evidence type="ECO:0000256" key="2">
    <source>
        <dbReference type="SAM" id="SignalP"/>
    </source>
</evidence>
<feature type="compositionally biased region" description="Gly residues" evidence="1">
    <location>
        <begin position="257"/>
        <end position="267"/>
    </location>
</feature>
<dbReference type="Pfam" id="PF09697">
    <property type="entry name" value="Porph_ging"/>
    <property type="match status" value="1"/>
</dbReference>
<dbReference type="AlphaFoldDB" id="G8R454"/>
<accession>G8R454</accession>
<evidence type="ECO:0000313" key="3">
    <source>
        <dbReference type="EMBL" id="AEV33121.1"/>
    </source>
</evidence>
<proteinExistence type="predicted"/>
<gene>
    <name evidence="3" type="ordered locus">Oweho_2147</name>
</gene>
<evidence type="ECO:0008006" key="5">
    <source>
        <dbReference type="Google" id="ProtNLM"/>
    </source>
</evidence>
<feature type="signal peptide" evidence="2">
    <location>
        <begin position="1"/>
        <end position="18"/>
    </location>
</feature>
<name>G8R454_OWEHD</name>
<dbReference type="HOGENOM" id="CLU_085659_0_0_10"/>
<feature type="region of interest" description="Disordered" evidence="1">
    <location>
        <begin position="255"/>
        <end position="275"/>
    </location>
</feature>
<dbReference type="EMBL" id="CP003156">
    <property type="protein sequence ID" value="AEV33121.1"/>
    <property type="molecule type" value="Genomic_DNA"/>
</dbReference>
<dbReference type="NCBIfam" id="TIGR01200">
    <property type="entry name" value="GLPGLI"/>
    <property type="match status" value="1"/>
</dbReference>
<dbReference type="STRING" id="926562.Oweho_2147"/>
<dbReference type="RefSeq" id="WP_014202470.1">
    <property type="nucleotide sequence ID" value="NC_016599.1"/>
</dbReference>
<evidence type="ECO:0000313" key="4">
    <source>
        <dbReference type="Proteomes" id="UP000005631"/>
    </source>
</evidence>
<feature type="chain" id="PRO_5003515417" description="GLPGLI family protein" evidence="2">
    <location>
        <begin position="19"/>
        <end position="275"/>
    </location>
</feature>
<dbReference type="OrthoDB" id="1068986at2"/>
<protein>
    <recommendedName>
        <fullName evidence="5">GLPGLI family protein</fullName>
    </recommendedName>
</protein>
<dbReference type="KEGG" id="oho:Oweho_2147"/>
<keyword evidence="2" id="KW-0732">Signal</keyword>
<reference evidence="3 4" key="1">
    <citation type="journal article" date="2012" name="Stand. Genomic Sci.">
        <title>Genome sequence of the orange-pigmented seawater bacterium Owenweeksia hongkongensis type strain (UST20020801(T)).</title>
        <authorList>
            <person name="Riedel T."/>
            <person name="Held B."/>
            <person name="Nolan M."/>
            <person name="Lucas S."/>
            <person name="Lapidus A."/>
            <person name="Tice H."/>
            <person name="Del Rio T.G."/>
            <person name="Cheng J.F."/>
            <person name="Han C."/>
            <person name="Tapia R."/>
            <person name="Goodwin L.A."/>
            <person name="Pitluck S."/>
            <person name="Liolios K."/>
            <person name="Mavromatis K."/>
            <person name="Pagani I."/>
            <person name="Ivanova N."/>
            <person name="Mikhailova N."/>
            <person name="Pati A."/>
            <person name="Chen A."/>
            <person name="Palaniappan K."/>
            <person name="Rohde M."/>
            <person name="Tindall B.J."/>
            <person name="Detter J.C."/>
            <person name="Goker M."/>
            <person name="Woyke T."/>
            <person name="Bristow J."/>
            <person name="Eisen J.A."/>
            <person name="Markowitz V."/>
            <person name="Hugenholtz P."/>
            <person name="Klenk H.P."/>
            <person name="Kyrpides N.C."/>
        </authorList>
    </citation>
    <scope>NUCLEOTIDE SEQUENCE</scope>
    <source>
        <strain evidence="4">DSM 17368 / JCM 12287 / NRRL B-23963</strain>
    </source>
</reference>
<sequence>MKYILTLLFAGALGLSQAQNFQGIATYKTSTSLDLKMDSSAVSGDQQAMVMKMLNQYLQKEYTLTFSKTESIYKEVEQLEQGGFPGMDILGTVMGRGGVFYKQVKDSRETRQMEFFGKEFLIKDTLEALDWKLGKESKTIGSYTCFKATAETEVVEKSISTSADDEEIEEEEEKKIVTITAWYTQQIPVNQGPDQYWGLPGLIMEVNNGSTVILCSQVVLNPKEKVTIEEPKTGEEVTRKEFKEIATKKMEQMKEMYGGGGSRGGNSGIKIQIPD</sequence>